<accession>A0A0D1K2Y5</accession>
<dbReference type="AlphaFoldDB" id="A0A0D1K2Y5"/>
<dbReference type="PATRIC" id="fig|137591.25.peg.2003"/>
<gene>
    <name evidence="1" type="ORF">QX99_02033</name>
</gene>
<organism evidence="1 2">
    <name type="scientific">Weissella cibaria</name>
    <dbReference type="NCBI Taxonomy" id="137591"/>
    <lineage>
        <taxon>Bacteria</taxon>
        <taxon>Bacillati</taxon>
        <taxon>Bacillota</taxon>
        <taxon>Bacilli</taxon>
        <taxon>Lactobacillales</taxon>
        <taxon>Lactobacillaceae</taxon>
        <taxon>Weissella</taxon>
    </lineage>
</organism>
<evidence type="ECO:0000313" key="2">
    <source>
        <dbReference type="Proteomes" id="UP000032287"/>
    </source>
</evidence>
<dbReference type="KEGG" id="wcb:AO080_10900"/>
<comment type="caution">
    <text evidence="1">The sequence shown here is derived from an EMBL/GenBank/DDBJ whole genome shotgun (WGS) entry which is preliminary data.</text>
</comment>
<dbReference type="RefSeq" id="WP_052497173.1">
    <property type="nucleotide sequence ID" value="NZ_CP012873.1"/>
</dbReference>
<dbReference type="EMBL" id="JWHU01000040">
    <property type="protein sequence ID" value="KIU19349.1"/>
    <property type="molecule type" value="Genomic_DNA"/>
</dbReference>
<proteinExistence type="predicted"/>
<protein>
    <submittedName>
        <fullName evidence="1">Uncharacterized protein</fullName>
    </submittedName>
</protein>
<dbReference type="Proteomes" id="UP000032287">
    <property type="component" value="Unassembled WGS sequence"/>
</dbReference>
<keyword evidence="2" id="KW-1185">Reference proteome</keyword>
<reference evidence="1" key="1">
    <citation type="journal article" date="2015" name="Microbiology (Mosc.)">
        <title>Genomics of the Weissella cibaria species with an examination of its metabolic traits.</title>
        <authorList>
            <person name="Lynch K.M."/>
            <person name="Lucid A."/>
            <person name="Arendt E.K."/>
            <person name="Sleator R.D."/>
            <person name="Lucey B."/>
            <person name="Coffey A."/>
        </authorList>
    </citation>
    <scope>NUCLEOTIDE SEQUENCE [LARGE SCALE GENOMIC DNA]</scope>
    <source>
        <strain evidence="1">MG1</strain>
    </source>
</reference>
<dbReference type="OrthoDB" id="9786526at2"/>
<evidence type="ECO:0000313" key="1">
    <source>
        <dbReference type="EMBL" id="KIU19349.1"/>
    </source>
</evidence>
<sequence length="81" mass="9217">MVTTTKIKETATTIEYHYYVENHKSNPADIGRIVFKKAGGATTWSAENDPREIYLTHAMRSLLRVKIDTGVLPDKSSEAWY</sequence>
<name>A0A0D1K2Y5_9LACO</name>